<keyword evidence="1" id="KW-1133">Transmembrane helix</keyword>
<dbReference type="Proteomes" id="UP000251577">
    <property type="component" value="Unassembled WGS sequence"/>
</dbReference>
<keyword evidence="3" id="KW-1185">Reference proteome</keyword>
<dbReference type="AlphaFoldDB" id="A0A364V3V6"/>
<dbReference type="Pfam" id="PF13367">
    <property type="entry name" value="PrsW-protease"/>
    <property type="match status" value="1"/>
</dbReference>
<dbReference type="EMBL" id="QHCV01000122">
    <property type="protein sequence ID" value="RAV31296.1"/>
    <property type="molecule type" value="Genomic_DNA"/>
</dbReference>
<evidence type="ECO:0008006" key="4">
    <source>
        <dbReference type="Google" id="ProtNLM"/>
    </source>
</evidence>
<keyword evidence="1" id="KW-0812">Transmembrane</keyword>
<dbReference type="GO" id="GO:0008233">
    <property type="term" value="F:peptidase activity"/>
    <property type="evidence" value="ECO:0007669"/>
    <property type="project" value="InterPro"/>
</dbReference>
<dbReference type="RefSeq" id="WP_113631398.1">
    <property type="nucleotide sequence ID" value="NZ_QHCV01000122.1"/>
</dbReference>
<sequence>MTASLPNPSTPVLPSQPREFFHPRMPLWWLYCASVCLGGVGIVLDAGPTLLATKIALWSVAPVFVVSTAVFCLLIVVCDRFRARRMVPLAAGFGFGATAAVWLALRGNNHLRELAVRLLTGGQGAAPTSEDAATAPSAVAEAWADAFTGPVTEEWIKTLGILLVLLISRHTLTRPIHGLLLGGAVGLGFQVVENVVYAAVGAMEDANSDLSGALSVGLLRSVVGVSSHWMYSAVIGVGLAVLLGLHVPRDRAHPWSRGRRWLVFLALFALGFGMHFAWNAPTPSLLMPVKMLVFGVLFVFLVRWVWGQERRFLGDATPTQRRRARPAFRAHFRRPGRRRS</sequence>
<feature type="transmembrane region" description="Helical" evidence="1">
    <location>
        <begin position="27"/>
        <end position="44"/>
    </location>
</feature>
<evidence type="ECO:0000313" key="2">
    <source>
        <dbReference type="EMBL" id="RAV31296.1"/>
    </source>
</evidence>
<feature type="transmembrane region" description="Helical" evidence="1">
    <location>
        <begin position="229"/>
        <end position="248"/>
    </location>
</feature>
<feature type="transmembrane region" description="Helical" evidence="1">
    <location>
        <begin position="284"/>
        <end position="306"/>
    </location>
</feature>
<protein>
    <recommendedName>
        <fullName evidence="4">PrsW family intramembrane metalloprotease</fullName>
    </recommendedName>
</protein>
<dbReference type="InterPro" id="IPR026898">
    <property type="entry name" value="PrsW"/>
</dbReference>
<dbReference type="PANTHER" id="PTHR36844">
    <property type="entry name" value="PROTEASE PRSW"/>
    <property type="match status" value="1"/>
</dbReference>
<keyword evidence="1" id="KW-0472">Membrane</keyword>
<accession>A0A364V3V6</accession>
<evidence type="ECO:0000313" key="3">
    <source>
        <dbReference type="Proteomes" id="UP000251577"/>
    </source>
</evidence>
<organism evidence="2 3">
    <name type="scientific">Corynebacterium heidelbergense</name>
    <dbReference type="NCBI Taxonomy" id="2055947"/>
    <lineage>
        <taxon>Bacteria</taxon>
        <taxon>Bacillati</taxon>
        <taxon>Actinomycetota</taxon>
        <taxon>Actinomycetes</taxon>
        <taxon>Mycobacteriales</taxon>
        <taxon>Corynebacteriaceae</taxon>
        <taxon>Corynebacterium</taxon>
    </lineage>
</organism>
<proteinExistence type="predicted"/>
<feature type="transmembrane region" description="Helical" evidence="1">
    <location>
        <begin position="179"/>
        <end position="200"/>
    </location>
</feature>
<comment type="caution">
    <text evidence="2">The sequence shown here is derived from an EMBL/GenBank/DDBJ whole genome shotgun (WGS) entry which is preliminary data.</text>
</comment>
<evidence type="ECO:0000256" key="1">
    <source>
        <dbReference type="SAM" id="Phobius"/>
    </source>
</evidence>
<dbReference type="PANTHER" id="PTHR36844:SF1">
    <property type="entry name" value="PROTEASE PRSW"/>
    <property type="match status" value="1"/>
</dbReference>
<reference evidence="2 3" key="1">
    <citation type="journal article" date="2018" name="Syst. Appl. Microbiol.">
        <title>Corynebacterium heidelbergense sp. nov., isolated from the preen glands of Egyptian geese (Alopochen aegyptiacus).</title>
        <authorList>
            <person name="Braun M.S."/>
            <person name="Wang E."/>
            <person name="Zimmermann S."/>
            <person name="Wink M."/>
        </authorList>
    </citation>
    <scope>NUCLEOTIDE SEQUENCE [LARGE SCALE GENOMIC DNA]</scope>
    <source>
        <strain evidence="2 3">647</strain>
    </source>
</reference>
<name>A0A364V3V6_9CORY</name>
<feature type="transmembrane region" description="Helical" evidence="1">
    <location>
        <begin position="56"/>
        <end position="77"/>
    </location>
</feature>
<feature type="transmembrane region" description="Helical" evidence="1">
    <location>
        <begin position="260"/>
        <end position="278"/>
    </location>
</feature>
<gene>
    <name evidence="2" type="ORF">DLJ54_09115</name>
</gene>